<comment type="catalytic activity">
    <reaction evidence="1">
        <text>ATP + protein L-histidine = ADP + protein N-phospho-L-histidine.</text>
        <dbReference type="EC" id="2.7.13.3"/>
    </reaction>
</comment>
<dbReference type="GO" id="GO:0016301">
    <property type="term" value="F:kinase activity"/>
    <property type="evidence" value="ECO:0007669"/>
    <property type="project" value="UniProtKB-KW"/>
</dbReference>
<dbReference type="PRINTS" id="PR00344">
    <property type="entry name" value="BCTRLSENSOR"/>
</dbReference>
<dbReference type="PROSITE" id="PS50885">
    <property type="entry name" value="HAMP"/>
    <property type="match status" value="1"/>
</dbReference>
<evidence type="ECO:0000256" key="4">
    <source>
        <dbReference type="ARBA" id="ARBA00022475"/>
    </source>
</evidence>
<evidence type="ECO:0000256" key="10">
    <source>
        <dbReference type="SAM" id="Phobius"/>
    </source>
</evidence>
<evidence type="ECO:0000259" key="11">
    <source>
        <dbReference type="PROSITE" id="PS50109"/>
    </source>
</evidence>
<dbReference type="InterPro" id="IPR005467">
    <property type="entry name" value="His_kinase_dom"/>
</dbReference>
<keyword evidence="9" id="KW-0067">ATP-binding</keyword>
<keyword evidence="8 13" id="KW-0418">Kinase</keyword>
<dbReference type="RefSeq" id="WP_315726203.1">
    <property type="nucleotide sequence ID" value="NZ_JAVUPU010000004.1"/>
</dbReference>
<dbReference type="SUPFAM" id="SSF55874">
    <property type="entry name" value="ATPase domain of HSP90 chaperone/DNA topoisomerase II/histidine kinase"/>
    <property type="match status" value="1"/>
</dbReference>
<keyword evidence="6" id="KW-0808">Transferase</keyword>
<dbReference type="Gene3D" id="3.30.565.10">
    <property type="entry name" value="Histidine kinase-like ATPase, C-terminal domain"/>
    <property type="match status" value="1"/>
</dbReference>
<feature type="transmembrane region" description="Helical" evidence="10">
    <location>
        <begin position="166"/>
        <end position="189"/>
    </location>
</feature>
<dbReference type="EC" id="2.7.13.3" evidence="3"/>
<dbReference type="PROSITE" id="PS50109">
    <property type="entry name" value="HIS_KIN"/>
    <property type="match status" value="1"/>
</dbReference>
<evidence type="ECO:0000313" key="14">
    <source>
        <dbReference type="Proteomes" id="UP001259572"/>
    </source>
</evidence>
<dbReference type="EMBL" id="JAVUPU010000004">
    <property type="protein sequence ID" value="MDT9599367.1"/>
    <property type="molecule type" value="Genomic_DNA"/>
</dbReference>
<evidence type="ECO:0000256" key="1">
    <source>
        <dbReference type="ARBA" id="ARBA00000085"/>
    </source>
</evidence>
<dbReference type="Proteomes" id="UP001259572">
    <property type="component" value="Unassembled WGS sequence"/>
</dbReference>
<keyword evidence="10" id="KW-0472">Membrane</keyword>
<accession>A0ABU3Q7R6</accession>
<keyword evidence="4" id="KW-1003">Cell membrane</keyword>
<dbReference type="Pfam" id="PF02518">
    <property type="entry name" value="HATPase_c"/>
    <property type="match status" value="1"/>
</dbReference>
<dbReference type="PANTHER" id="PTHR44936">
    <property type="entry name" value="SENSOR PROTEIN CREC"/>
    <property type="match status" value="1"/>
</dbReference>
<dbReference type="CDD" id="cd00082">
    <property type="entry name" value="HisKA"/>
    <property type="match status" value="1"/>
</dbReference>
<dbReference type="SMART" id="SM00388">
    <property type="entry name" value="HisKA"/>
    <property type="match status" value="1"/>
</dbReference>
<evidence type="ECO:0000256" key="2">
    <source>
        <dbReference type="ARBA" id="ARBA00004651"/>
    </source>
</evidence>
<name>A0ABU3Q7R6_9SPHN</name>
<evidence type="ECO:0000259" key="12">
    <source>
        <dbReference type="PROSITE" id="PS50885"/>
    </source>
</evidence>
<evidence type="ECO:0000313" key="13">
    <source>
        <dbReference type="EMBL" id="MDT9599367.1"/>
    </source>
</evidence>
<dbReference type="SMART" id="SM00387">
    <property type="entry name" value="HATPase_c"/>
    <property type="match status" value="1"/>
</dbReference>
<keyword evidence="5" id="KW-0597">Phosphoprotein</keyword>
<keyword evidence="10" id="KW-0812">Transmembrane</keyword>
<evidence type="ECO:0000256" key="3">
    <source>
        <dbReference type="ARBA" id="ARBA00012438"/>
    </source>
</evidence>
<keyword evidence="7" id="KW-0547">Nucleotide-binding</keyword>
<evidence type="ECO:0000256" key="5">
    <source>
        <dbReference type="ARBA" id="ARBA00022553"/>
    </source>
</evidence>
<evidence type="ECO:0000256" key="8">
    <source>
        <dbReference type="ARBA" id="ARBA00022777"/>
    </source>
</evidence>
<dbReference type="InterPro" id="IPR036890">
    <property type="entry name" value="HATPase_C_sf"/>
</dbReference>
<evidence type="ECO:0000256" key="7">
    <source>
        <dbReference type="ARBA" id="ARBA00022741"/>
    </source>
</evidence>
<dbReference type="InterPro" id="IPR003594">
    <property type="entry name" value="HATPase_dom"/>
</dbReference>
<organism evidence="13 14">
    <name type="scientific">Sphingosinicella rhizophila</name>
    <dbReference type="NCBI Taxonomy" id="3050082"/>
    <lineage>
        <taxon>Bacteria</taxon>
        <taxon>Pseudomonadati</taxon>
        <taxon>Pseudomonadota</taxon>
        <taxon>Alphaproteobacteria</taxon>
        <taxon>Sphingomonadales</taxon>
        <taxon>Sphingosinicellaceae</taxon>
        <taxon>Sphingosinicella</taxon>
    </lineage>
</organism>
<keyword evidence="14" id="KW-1185">Reference proteome</keyword>
<dbReference type="InterPro" id="IPR003660">
    <property type="entry name" value="HAMP_dom"/>
</dbReference>
<gene>
    <name evidence="13" type="ORF">RQX22_10445</name>
</gene>
<feature type="domain" description="HAMP" evidence="12">
    <location>
        <begin position="186"/>
        <end position="238"/>
    </location>
</feature>
<keyword evidence="10" id="KW-1133">Transmembrane helix</keyword>
<dbReference type="InterPro" id="IPR003661">
    <property type="entry name" value="HisK_dim/P_dom"/>
</dbReference>
<evidence type="ECO:0000256" key="6">
    <source>
        <dbReference type="ARBA" id="ARBA00022679"/>
    </source>
</evidence>
<dbReference type="InterPro" id="IPR036097">
    <property type="entry name" value="HisK_dim/P_sf"/>
</dbReference>
<comment type="subcellular location">
    <subcellularLocation>
        <location evidence="2">Cell membrane</location>
        <topology evidence="2">Multi-pass membrane protein</topology>
    </subcellularLocation>
</comment>
<protein>
    <recommendedName>
        <fullName evidence="3">histidine kinase</fullName>
        <ecNumber evidence="3">2.7.13.3</ecNumber>
    </recommendedName>
</protein>
<dbReference type="Pfam" id="PF00512">
    <property type="entry name" value="HisKA"/>
    <property type="match status" value="1"/>
</dbReference>
<evidence type="ECO:0000256" key="9">
    <source>
        <dbReference type="ARBA" id="ARBA00022840"/>
    </source>
</evidence>
<dbReference type="InterPro" id="IPR050980">
    <property type="entry name" value="2C_sensor_his_kinase"/>
</dbReference>
<reference evidence="13 14" key="1">
    <citation type="submission" date="2023-05" db="EMBL/GenBank/DDBJ databases">
        <authorList>
            <person name="Guo Y."/>
        </authorList>
    </citation>
    <scope>NUCLEOTIDE SEQUENCE [LARGE SCALE GENOMIC DNA]</scope>
    <source>
        <strain evidence="13 14">GR2756</strain>
    </source>
</reference>
<dbReference type="SUPFAM" id="SSF47384">
    <property type="entry name" value="Homodimeric domain of signal transducing histidine kinase"/>
    <property type="match status" value="1"/>
</dbReference>
<proteinExistence type="predicted"/>
<dbReference type="PANTHER" id="PTHR44936:SF10">
    <property type="entry name" value="SENSOR PROTEIN RSTB"/>
    <property type="match status" value="1"/>
</dbReference>
<feature type="domain" description="Histidine kinase" evidence="11">
    <location>
        <begin position="246"/>
        <end position="445"/>
    </location>
</feature>
<dbReference type="CDD" id="cd00075">
    <property type="entry name" value="HATPase"/>
    <property type="match status" value="1"/>
</dbReference>
<dbReference type="InterPro" id="IPR004358">
    <property type="entry name" value="Sig_transdc_His_kin-like_C"/>
</dbReference>
<comment type="caution">
    <text evidence="13">The sequence shown here is derived from an EMBL/GenBank/DDBJ whole genome shotgun (WGS) entry which is preliminary data.</text>
</comment>
<sequence>MPKSLAGQMALLLGLALLVAQIVNFALILNERQKLTLAQTQGPAINRFVTVATDLRQAPAEFRDAVIEDNSRRGARFAIAGASAVPVQAQRHPQIEARLTQALATAGIRAGEARATEVTERRRPRSGTGKAEEHRILILSARLDSNAWLNGRLVIPRPDPFLTLRLAAATLLLYLIVLGASSLIAIRIARPLRDLARAAERFGGRGTPALVEPRGSADLRRALEAFNAMNRRVVALLDEKDRMLGAIGHDLRTPLASLRIRVESIEPESERQRMGEIIDEMATMLEDILVLARSGRSREEERVMDVTALVDALVEEYREMGHDVTLATSAREVLKVQPNLLRRAIRNLIDNGLKYGESVSISVRRDGESVGIEVLDNGAGIPPEQLEHVLEPFYRVEESRNRATGGTGLGLSIARAVAENHGGTLSLDNAPGAGLRATLKLGPTG</sequence>
<dbReference type="Gene3D" id="1.10.287.130">
    <property type="match status" value="1"/>
</dbReference>